<evidence type="ECO:0000256" key="3">
    <source>
        <dbReference type="ARBA" id="ARBA00023125"/>
    </source>
</evidence>
<dbReference type="PANTHER" id="PTHR30118:SF15">
    <property type="entry name" value="TRANSCRIPTIONAL REGULATORY PROTEIN"/>
    <property type="match status" value="1"/>
</dbReference>
<keyword evidence="2" id="KW-0805">Transcription regulation</keyword>
<dbReference type="SUPFAM" id="SSF53850">
    <property type="entry name" value="Periplasmic binding protein-like II"/>
    <property type="match status" value="1"/>
</dbReference>
<keyword evidence="4" id="KW-0804">Transcription</keyword>
<keyword evidence="3" id="KW-0238">DNA-binding</keyword>
<name>A0ABU8W1F2_9BURK</name>
<dbReference type="InterPro" id="IPR005119">
    <property type="entry name" value="LysR_subst-bd"/>
</dbReference>
<evidence type="ECO:0000313" key="6">
    <source>
        <dbReference type="EMBL" id="MEJ8823725.1"/>
    </source>
</evidence>
<dbReference type="InterPro" id="IPR000847">
    <property type="entry name" value="LysR_HTH_N"/>
</dbReference>
<dbReference type="RefSeq" id="WP_340364753.1">
    <property type="nucleotide sequence ID" value="NZ_JBBKZV010000009.1"/>
</dbReference>
<proteinExistence type="inferred from homology"/>
<dbReference type="SUPFAM" id="SSF46785">
    <property type="entry name" value="Winged helix' DNA-binding domain"/>
    <property type="match status" value="1"/>
</dbReference>
<dbReference type="Pfam" id="PF03466">
    <property type="entry name" value="LysR_substrate"/>
    <property type="match status" value="2"/>
</dbReference>
<evidence type="ECO:0000256" key="4">
    <source>
        <dbReference type="ARBA" id="ARBA00023163"/>
    </source>
</evidence>
<dbReference type="CDD" id="cd08469">
    <property type="entry name" value="PBP2_PnbR"/>
    <property type="match status" value="1"/>
</dbReference>
<protein>
    <submittedName>
        <fullName evidence="6">LysR substrate-binding domain-containing protein</fullName>
    </submittedName>
</protein>
<evidence type="ECO:0000256" key="2">
    <source>
        <dbReference type="ARBA" id="ARBA00023015"/>
    </source>
</evidence>
<comment type="similarity">
    <text evidence="1">Belongs to the LysR transcriptional regulatory family.</text>
</comment>
<keyword evidence="7" id="KW-1185">Reference proteome</keyword>
<evidence type="ECO:0000259" key="5">
    <source>
        <dbReference type="PROSITE" id="PS50931"/>
    </source>
</evidence>
<sequence length="340" mass="37181">MSIGRIDLNLLKVFDAVYEERNLVIAGRRLNLTQSAVSHALARLRELVGDDLFLRTGKGMVPTGRALAMAPVLRDSLRRIEATLGVESFFPEHSTRRFVIAANDHVTAVIVAPLARALQETAPGVDLVIRPSTRLDLAEQIDLGRIDLAIGIFSQVPARLNTRILMTQREVMLMAKGHPASRRKLSLRDIAKYPLVTVSVGGQEEGAVDGFIVERGLARQSEMFDRHSLEEALAEIQTVPRLRVTVPHALAIPALLRGSTMLSIVPASLAKALTKTGELLVRQSPYRAGTATTRAVWHRRNDHDAAHAWLRELVIAVAKAAADEDSKVKGSGHSRPSPDN</sequence>
<dbReference type="InterPro" id="IPR036390">
    <property type="entry name" value="WH_DNA-bd_sf"/>
</dbReference>
<dbReference type="InterPro" id="IPR036388">
    <property type="entry name" value="WH-like_DNA-bd_sf"/>
</dbReference>
<gene>
    <name evidence="6" type="ORF">WKW80_17060</name>
</gene>
<dbReference type="PANTHER" id="PTHR30118">
    <property type="entry name" value="HTH-TYPE TRANSCRIPTIONAL REGULATOR LEUO-RELATED"/>
    <property type="match status" value="1"/>
</dbReference>
<feature type="domain" description="HTH lysR-type" evidence="5">
    <location>
        <begin position="6"/>
        <end position="63"/>
    </location>
</feature>
<evidence type="ECO:0000313" key="7">
    <source>
        <dbReference type="Proteomes" id="UP001363010"/>
    </source>
</evidence>
<dbReference type="Gene3D" id="1.10.10.10">
    <property type="entry name" value="Winged helix-like DNA-binding domain superfamily/Winged helix DNA-binding domain"/>
    <property type="match status" value="1"/>
</dbReference>
<dbReference type="PRINTS" id="PR00039">
    <property type="entry name" value="HTHLYSR"/>
</dbReference>
<evidence type="ECO:0000256" key="1">
    <source>
        <dbReference type="ARBA" id="ARBA00009437"/>
    </source>
</evidence>
<reference evidence="6 7" key="1">
    <citation type="submission" date="2024-03" db="EMBL/GenBank/DDBJ databases">
        <title>Novel species of the genus Variovorax.</title>
        <authorList>
            <person name="Liu Q."/>
            <person name="Xin Y.-H."/>
        </authorList>
    </citation>
    <scope>NUCLEOTIDE SEQUENCE [LARGE SCALE GENOMIC DNA]</scope>
    <source>
        <strain evidence="6 7">KACC 18501</strain>
    </source>
</reference>
<dbReference type="Pfam" id="PF00126">
    <property type="entry name" value="HTH_1"/>
    <property type="match status" value="1"/>
</dbReference>
<dbReference type="InterPro" id="IPR050389">
    <property type="entry name" value="LysR-type_TF"/>
</dbReference>
<organism evidence="6 7">
    <name type="scientific">Variovorax humicola</name>
    <dbReference type="NCBI Taxonomy" id="1769758"/>
    <lineage>
        <taxon>Bacteria</taxon>
        <taxon>Pseudomonadati</taxon>
        <taxon>Pseudomonadota</taxon>
        <taxon>Betaproteobacteria</taxon>
        <taxon>Burkholderiales</taxon>
        <taxon>Comamonadaceae</taxon>
        <taxon>Variovorax</taxon>
    </lineage>
</organism>
<comment type="caution">
    <text evidence="6">The sequence shown here is derived from an EMBL/GenBank/DDBJ whole genome shotgun (WGS) entry which is preliminary data.</text>
</comment>
<dbReference type="EMBL" id="JBBKZV010000009">
    <property type="protein sequence ID" value="MEJ8823725.1"/>
    <property type="molecule type" value="Genomic_DNA"/>
</dbReference>
<dbReference type="PROSITE" id="PS50931">
    <property type="entry name" value="HTH_LYSR"/>
    <property type="match status" value="1"/>
</dbReference>
<dbReference type="Gene3D" id="3.40.190.10">
    <property type="entry name" value="Periplasmic binding protein-like II"/>
    <property type="match status" value="2"/>
</dbReference>
<accession>A0ABU8W1F2</accession>
<dbReference type="Proteomes" id="UP001363010">
    <property type="component" value="Unassembled WGS sequence"/>
</dbReference>